<dbReference type="EMBL" id="JACJST010000020">
    <property type="protein sequence ID" value="MBD2569993.1"/>
    <property type="molecule type" value="Genomic_DNA"/>
</dbReference>
<comment type="caution">
    <text evidence="6">The sequence shown here is derived from an EMBL/GenBank/DDBJ whole genome shotgun (WGS) entry which is preliminary data.</text>
</comment>
<feature type="repeat" description="TPR" evidence="3">
    <location>
        <begin position="644"/>
        <end position="677"/>
    </location>
</feature>
<dbReference type="Pfam" id="PF00656">
    <property type="entry name" value="Peptidase_C14"/>
    <property type="match status" value="1"/>
</dbReference>
<evidence type="ECO:0000259" key="5">
    <source>
        <dbReference type="Pfam" id="PF00656"/>
    </source>
</evidence>
<dbReference type="Pfam" id="PF13414">
    <property type="entry name" value="TPR_11"/>
    <property type="match status" value="2"/>
</dbReference>
<gene>
    <name evidence="6" type="ORF">H6G59_19255</name>
</gene>
<accession>A0ABR8FK77</accession>
<dbReference type="InterPro" id="IPR029030">
    <property type="entry name" value="Caspase-like_dom_sf"/>
</dbReference>
<evidence type="ECO:0000256" key="1">
    <source>
        <dbReference type="ARBA" id="ARBA00022737"/>
    </source>
</evidence>
<feature type="repeat" description="TPR" evidence="3">
    <location>
        <begin position="472"/>
        <end position="505"/>
    </location>
</feature>
<feature type="repeat" description="TPR" evidence="3">
    <location>
        <begin position="541"/>
        <end position="574"/>
    </location>
</feature>
<keyword evidence="2 3" id="KW-0802">TPR repeat</keyword>
<evidence type="ECO:0000256" key="2">
    <source>
        <dbReference type="ARBA" id="ARBA00022803"/>
    </source>
</evidence>
<dbReference type="SUPFAM" id="SSF48439">
    <property type="entry name" value="Protein prenylyltransferase"/>
    <property type="match status" value="1"/>
</dbReference>
<sequence>MVKVALLIGVSEYEPGLNPLPASVKDIQAIAKVLQNPEMGSFAEADIQKLENPDPQTMHEAIEGLFSDRHKDDLAIVYFSGHGIKDESGKLYLATRLTRKNPQGQLIKSTAVPASFVHNIMSDSRCKRQVVILDCCFSGAFAEGWSAKDDGYVDIQTQLGGEGRAVLTSSTSTQYSFQQQGENLSTYTRYLIEGIETGAADLGNDGVISVDELHEYAKKKVQEAAPAMQPEIYAVKEGFKILLAKAPIGDPKLRYRKEVETYASRGEISVIGRKILDAQYQNLGLLSHEAAAIEAEVLKPYRDYQQKLQEYEQALMYALGRENILSQETQNELQRYQQILGLRDKDIEPIKARIAPQKESVPSPDQISELMGNQTILHSKDETTIEPIKEVIGTSKNENYTPDQVKFPSQLASSISVLRNRAVLAGAGIISVIVITYFFITKPHDPVVTTQSNTSSTSINSPIPTSTPSMSAKDFHERAMDKYDKNDYKGAIEDFNQVLQIDPNNYTVDYYRRGYAHSKLKDYTKAIDDFDKYLQFNPSDIDGYDERGYAYYQLDKYDLAILDYNKSIELNSKQALSYFRRGLAYKAQGKYDLAISDYSKSIELKYEPLNVLYASRGSAYNGLGNYDKAIEDYNQAISIAPEYALAYYNLANSYSKKGNKQAAIENFKKAATLYKKQQNEDDYQDSLNRIKKLQQ</sequence>
<dbReference type="Proteomes" id="UP000640531">
    <property type="component" value="Unassembled WGS sequence"/>
</dbReference>
<feature type="region of interest" description="Disordered" evidence="4">
    <location>
        <begin position="449"/>
        <end position="471"/>
    </location>
</feature>
<dbReference type="Pfam" id="PF13181">
    <property type="entry name" value="TPR_8"/>
    <property type="match status" value="1"/>
</dbReference>
<feature type="repeat" description="TPR" evidence="3">
    <location>
        <begin position="610"/>
        <end position="643"/>
    </location>
</feature>
<keyword evidence="7" id="KW-1185">Reference proteome</keyword>
<feature type="repeat" description="TPR" evidence="3">
    <location>
        <begin position="575"/>
        <end position="608"/>
    </location>
</feature>
<dbReference type="Gene3D" id="3.40.50.1460">
    <property type="match status" value="1"/>
</dbReference>
<dbReference type="NCBIfam" id="NF047832">
    <property type="entry name" value="caspase_w_EACC1"/>
    <property type="match status" value="1"/>
</dbReference>
<evidence type="ECO:0000313" key="7">
    <source>
        <dbReference type="Proteomes" id="UP000640531"/>
    </source>
</evidence>
<evidence type="ECO:0000313" key="6">
    <source>
        <dbReference type="EMBL" id="MBD2569993.1"/>
    </source>
</evidence>
<evidence type="ECO:0000256" key="3">
    <source>
        <dbReference type="PROSITE-ProRule" id="PRU00339"/>
    </source>
</evidence>
<dbReference type="PROSITE" id="PS50005">
    <property type="entry name" value="TPR"/>
    <property type="match status" value="6"/>
</dbReference>
<feature type="domain" description="Peptidase C14 caspase" evidence="5">
    <location>
        <begin position="3"/>
        <end position="233"/>
    </location>
</feature>
<protein>
    <submittedName>
        <fullName evidence="6">Tetratricopeptide repeat protein</fullName>
    </submittedName>
</protein>
<proteinExistence type="predicted"/>
<dbReference type="InterPro" id="IPR011600">
    <property type="entry name" value="Pept_C14_caspase"/>
</dbReference>
<dbReference type="SUPFAM" id="SSF52129">
    <property type="entry name" value="Caspase-like"/>
    <property type="match status" value="1"/>
</dbReference>
<dbReference type="Pfam" id="PF00515">
    <property type="entry name" value="TPR_1"/>
    <property type="match status" value="1"/>
</dbReference>
<feature type="compositionally biased region" description="Low complexity" evidence="4">
    <location>
        <begin position="449"/>
        <end position="469"/>
    </location>
</feature>
<dbReference type="PANTHER" id="PTHR44858:SF1">
    <property type="entry name" value="UDP-N-ACETYLGLUCOSAMINE--PEPTIDE N-ACETYLGLUCOSAMINYLTRANSFERASE SPINDLY-RELATED"/>
    <property type="match status" value="1"/>
</dbReference>
<reference evidence="6 7" key="1">
    <citation type="journal article" date="2020" name="ISME J.">
        <title>Comparative genomics reveals insights into cyanobacterial evolution and habitat adaptation.</title>
        <authorList>
            <person name="Chen M.Y."/>
            <person name="Teng W.K."/>
            <person name="Zhao L."/>
            <person name="Hu C.X."/>
            <person name="Zhou Y.K."/>
            <person name="Han B.P."/>
            <person name="Song L.R."/>
            <person name="Shu W.S."/>
        </authorList>
    </citation>
    <scope>NUCLEOTIDE SEQUENCE [LARGE SCALE GENOMIC DNA]</scope>
    <source>
        <strain evidence="6 7">FACHB-196</strain>
    </source>
</reference>
<dbReference type="InterPro" id="IPR019734">
    <property type="entry name" value="TPR_rpt"/>
</dbReference>
<dbReference type="SMART" id="SM00028">
    <property type="entry name" value="TPR"/>
    <property type="match status" value="6"/>
</dbReference>
<dbReference type="PROSITE" id="PS50293">
    <property type="entry name" value="TPR_REGION"/>
    <property type="match status" value="1"/>
</dbReference>
<organism evidence="6 7">
    <name type="scientific">Anabaena lutea FACHB-196</name>
    <dbReference type="NCBI Taxonomy" id="2692881"/>
    <lineage>
        <taxon>Bacteria</taxon>
        <taxon>Bacillati</taxon>
        <taxon>Cyanobacteriota</taxon>
        <taxon>Cyanophyceae</taxon>
        <taxon>Nostocales</taxon>
        <taxon>Nostocaceae</taxon>
        <taxon>Anabaena</taxon>
    </lineage>
</organism>
<evidence type="ECO:0000256" key="4">
    <source>
        <dbReference type="SAM" id="MobiDB-lite"/>
    </source>
</evidence>
<keyword evidence="1" id="KW-0677">Repeat</keyword>
<dbReference type="Gene3D" id="1.25.40.10">
    <property type="entry name" value="Tetratricopeptide repeat domain"/>
    <property type="match status" value="3"/>
</dbReference>
<name>A0ABR8FK77_9NOST</name>
<dbReference type="InterPro" id="IPR011990">
    <property type="entry name" value="TPR-like_helical_dom_sf"/>
</dbReference>
<feature type="repeat" description="TPR" evidence="3">
    <location>
        <begin position="507"/>
        <end position="540"/>
    </location>
</feature>
<dbReference type="PANTHER" id="PTHR44858">
    <property type="entry name" value="TETRATRICOPEPTIDE REPEAT PROTEIN 6"/>
    <property type="match status" value="1"/>
</dbReference>
<dbReference type="InterPro" id="IPR050498">
    <property type="entry name" value="Ycf3"/>
</dbReference>
<dbReference type="RefSeq" id="WP_190717311.1">
    <property type="nucleotide sequence ID" value="NZ_JACJST010000020.1"/>
</dbReference>